<dbReference type="GO" id="GO:0061630">
    <property type="term" value="F:ubiquitin protein ligase activity"/>
    <property type="evidence" value="ECO:0007669"/>
    <property type="project" value="UniProtKB-EC"/>
</dbReference>
<evidence type="ECO:0000256" key="2">
    <source>
        <dbReference type="ARBA" id="ARBA00004906"/>
    </source>
</evidence>
<dbReference type="EC" id="2.3.2.27" evidence="12"/>
<evidence type="ECO:0000313" key="13">
    <source>
        <dbReference type="Proteomes" id="UP000507470"/>
    </source>
</evidence>
<dbReference type="Proteomes" id="UP000507470">
    <property type="component" value="Unassembled WGS sequence"/>
</dbReference>
<dbReference type="InterPro" id="IPR010606">
    <property type="entry name" value="Mib_Herc2"/>
</dbReference>
<dbReference type="PROSITE" id="PS50135">
    <property type="entry name" value="ZF_ZZ_2"/>
    <property type="match status" value="1"/>
</dbReference>
<protein>
    <submittedName>
        <fullName evidence="12">MIB</fullName>
        <ecNumber evidence="12">2.3.2.27</ecNumber>
    </submittedName>
</protein>
<dbReference type="SUPFAM" id="SSF57850">
    <property type="entry name" value="RING/U-box"/>
    <property type="match status" value="1"/>
</dbReference>
<keyword evidence="4" id="KW-0479">Metal-binding</keyword>
<dbReference type="PROSITE" id="PS51416">
    <property type="entry name" value="MIB_HERC2"/>
    <property type="match status" value="1"/>
</dbReference>
<dbReference type="AlphaFoldDB" id="A0A6J8DJ19"/>
<reference evidence="12 13" key="1">
    <citation type="submission" date="2020-06" db="EMBL/GenBank/DDBJ databases">
        <authorList>
            <person name="Li R."/>
            <person name="Bekaert M."/>
        </authorList>
    </citation>
    <scope>NUCLEOTIDE SEQUENCE [LARGE SCALE GENOMIC DNA]</scope>
    <source>
        <strain evidence="13">wild</strain>
    </source>
</reference>
<comment type="subcellular location">
    <subcellularLocation>
        <location evidence="1">Cytoplasm</location>
    </subcellularLocation>
</comment>
<dbReference type="GO" id="GO:0016567">
    <property type="term" value="P:protein ubiquitination"/>
    <property type="evidence" value="ECO:0007669"/>
    <property type="project" value="UniProtKB-UniPathway"/>
</dbReference>
<keyword evidence="12" id="KW-0012">Acyltransferase</keyword>
<keyword evidence="6 9" id="KW-0863">Zinc-finger</keyword>
<keyword evidence="5" id="KW-0677">Repeat</keyword>
<keyword evidence="13" id="KW-1185">Reference proteome</keyword>
<evidence type="ECO:0000256" key="8">
    <source>
        <dbReference type="ARBA" id="ARBA00022833"/>
    </source>
</evidence>
<evidence type="ECO:0000256" key="5">
    <source>
        <dbReference type="ARBA" id="ARBA00022737"/>
    </source>
</evidence>
<keyword evidence="12" id="KW-0808">Transferase</keyword>
<feature type="domain" description="ZZ-type" evidence="10">
    <location>
        <begin position="167"/>
        <end position="220"/>
    </location>
</feature>
<dbReference type="InterPro" id="IPR000433">
    <property type="entry name" value="Znf_ZZ"/>
</dbReference>
<dbReference type="SUPFAM" id="SSF159034">
    <property type="entry name" value="Mib/herc2 domain-like"/>
    <property type="match status" value="2"/>
</dbReference>
<feature type="domain" description="MIB/HERC2" evidence="11">
    <location>
        <begin position="86"/>
        <end position="161"/>
    </location>
</feature>
<name>A0A6J8DJ19_MYTCO</name>
<keyword evidence="3" id="KW-0963">Cytoplasm</keyword>
<proteinExistence type="predicted"/>
<dbReference type="InterPro" id="IPR043145">
    <property type="entry name" value="Znf_ZZ_sf"/>
</dbReference>
<sequence length="333" mass="37912">MPPRENQEFTHALGIQPNAIVHLYSDTKHKGRVEKFLENTIETCRSDAKVIWNDNVEESYRVGRNGQCDLKCIDAAKGPMYYEDHLPIATFENVQKGARVVRGPGWDDYNNYDGGRGYLGTVTHVVDFRGTLKQVVRVQWDNGNIKDYSLSSHCLRLFDNGPSGVYHEGYVCDCCPTKEYIHGIRWKCDTCHGFYLCNICYMSDKHDLGHIFQRIVAANVREKMQTSREHPGSPVKRQSYGIFKDATVVEVAPEKRDEKPGTVIDICGFKEDTGRSEVEVIWGKDGSKSSHRILDLEYVRGGAFFYYYDQLPALGRGTHLIMLSNDAINIIKQ</sequence>
<dbReference type="Gene3D" id="2.30.30.40">
    <property type="entry name" value="SH3 Domains"/>
    <property type="match status" value="2"/>
</dbReference>
<dbReference type="EMBL" id="CACVKT020007418">
    <property type="protein sequence ID" value="CAC5407422.1"/>
    <property type="molecule type" value="Genomic_DNA"/>
</dbReference>
<accession>A0A6J8DJ19</accession>
<keyword evidence="7" id="KW-0833">Ubl conjugation pathway</keyword>
<dbReference type="PANTHER" id="PTHR24202">
    <property type="entry name" value="E3 UBIQUITIN-PROTEIN LIGASE MIB2"/>
    <property type="match status" value="1"/>
</dbReference>
<dbReference type="OrthoDB" id="6153504at2759"/>
<dbReference type="Pfam" id="PF06701">
    <property type="entry name" value="MIB_HERC2"/>
    <property type="match status" value="1"/>
</dbReference>
<organism evidence="12 13">
    <name type="scientific">Mytilus coruscus</name>
    <name type="common">Sea mussel</name>
    <dbReference type="NCBI Taxonomy" id="42192"/>
    <lineage>
        <taxon>Eukaryota</taxon>
        <taxon>Metazoa</taxon>
        <taxon>Spiralia</taxon>
        <taxon>Lophotrochozoa</taxon>
        <taxon>Mollusca</taxon>
        <taxon>Bivalvia</taxon>
        <taxon>Autobranchia</taxon>
        <taxon>Pteriomorphia</taxon>
        <taxon>Mytilida</taxon>
        <taxon>Mytiloidea</taxon>
        <taxon>Mytilidae</taxon>
        <taxon>Mytilinae</taxon>
        <taxon>Mytilus</taxon>
    </lineage>
</organism>
<evidence type="ECO:0000259" key="11">
    <source>
        <dbReference type="PROSITE" id="PS51416"/>
    </source>
</evidence>
<dbReference type="InterPro" id="IPR037252">
    <property type="entry name" value="Mib_Herc2_sf"/>
</dbReference>
<evidence type="ECO:0000256" key="7">
    <source>
        <dbReference type="ARBA" id="ARBA00022786"/>
    </source>
</evidence>
<dbReference type="GO" id="GO:0005737">
    <property type="term" value="C:cytoplasm"/>
    <property type="evidence" value="ECO:0007669"/>
    <property type="project" value="UniProtKB-SubCell"/>
</dbReference>
<evidence type="ECO:0000313" key="12">
    <source>
        <dbReference type="EMBL" id="CAC5407422.1"/>
    </source>
</evidence>
<evidence type="ECO:0000256" key="9">
    <source>
        <dbReference type="PROSITE-ProRule" id="PRU00228"/>
    </source>
</evidence>
<evidence type="ECO:0000256" key="1">
    <source>
        <dbReference type="ARBA" id="ARBA00004496"/>
    </source>
</evidence>
<evidence type="ECO:0000259" key="10">
    <source>
        <dbReference type="PROSITE" id="PS50135"/>
    </source>
</evidence>
<dbReference type="UniPathway" id="UPA00143"/>
<evidence type="ECO:0000256" key="4">
    <source>
        <dbReference type="ARBA" id="ARBA00022723"/>
    </source>
</evidence>
<keyword evidence="8" id="KW-0862">Zinc</keyword>
<dbReference type="GO" id="GO:0008270">
    <property type="term" value="F:zinc ion binding"/>
    <property type="evidence" value="ECO:0007669"/>
    <property type="project" value="UniProtKB-KW"/>
</dbReference>
<dbReference type="PANTHER" id="PTHR24202:SF4">
    <property type="entry name" value="E3 UBIQUITIN-PROTEIN LIGASE MIB2-RELATED"/>
    <property type="match status" value="1"/>
</dbReference>
<gene>
    <name evidence="12" type="ORF">MCOR_40902</name>
</gene>
<evidence type="ECO:0000256" key="6">
    <source>
        <dbReference type="ARBA" id="ARBA00022771"/>
    </source>
</evidence>
<comment type="pathway">
    <text evidence="2">Protein modification; protein ubiquitination.</text>
</comment>
<evidence type="ECO:0000256" key="3">
    <source>
        <dbReference type="ARBA" id="ARBA00022490"/>
    </source>
</evidence>
<dbReference type="Gene3D" id="3.30.60.90">
    <property type="match status" value="1"/>
</dbReference>